<sequence>MATRGADLRELVDRWLPPGEVGSVRVARFGRTPAGRVRFVLIEISRSGGTVGLYFFRQPNRTWGLAPPIPPRPAMRLAYTGARAFNATDIAKSV</sequence>
<protein>
    <submittedName>
        <fullName evidence="1">Uncharacterized protein</fullName>
    </submittedName>
</protein>
<reference evidence="1 2" key="1">
    <citation type="submission" date="2019-08" db="EMBL/GenBank/DDBJ databases">
        <authorList>
            <person name="Peeters C."/>
        </authorList>
    </citation>
    <scope>NUCLEOTIDE SEQUENCE [LARGE SCALE GENOMIC DNA]</scope>
    <source>
        <strain evidence="1 2">LMG 31118</strain>
    </source>
</reference>
<name>A0A5E5AA91_9BURK</name>
<dbReference type="Proteomes" id="UP000414136">
    <property type="component" value="Unassembled WGS sequence"/>
</dbReference>
<organism evidence="1 2">
    <name type="scientific">Pandoraea captiosa</name>
    <dbReference type="NCBI Taxonomy" id="2508302"/>
    <lineage>
        <taxon>Bacteria</taxon>
        <taxon>Pseudomonadati</taxon>
        <taxon>Pseudomonadota</taxon>
        <taxon>Betaproteobacteria</taxon>
        <taxon>Burkholderiales</taxon>
        <taxon>Burkholderiaceae</taxon>
        <taxon>Pandoraea</taxon>
    </lineage>
</organism>
<dbReference type="AlphaFoldDB" id="A0A5E5AA91"/>
<keyword evidence="2" id="KW-1185">Reference proteome</keyword>
<evidence type="ECO:0000313" key="1">
    <source>
        <dbReference type="EMBL" id="VVE70017.1"/>
    </source>
</evidence>
<gene>
    <name evidence="1" type="ORF">PCA31118_03399</name>
</gene>
<evidence type="ECO:0000313" key="2">
    <source>
        <dbReference type="Proteomes" id="UP000414136"/>
    </source>
</evidence>
<proteinExistence type="predicted"/>
<accession>A0A5E5AA91</accession>
<dbReference type="EMBL" id="CABPSQ010000006">
    <property type="protein sequence ID" value="VVE70017.1"/>
    <property type="molecule type" value="Genomic_DNA"/>
</dbReference>